<evidence type="ECO:0000313" key="3">
    <source>
        <dbReference type="Proteomes" id="UP000244066"/>
    </source>
</evidence>
<evidence type="ECO:0000313" key="2">
    <source>
        <dbReference type="EMBL" id="PUA31111.1"/>
    </source>
</evidence>
<protein>
    <recommendedName>
        <fullName evidence="1">PIN domain-containing protein</fullName>
    </recommendedName>
</protein>
<name>A0A2R7Y0Q0_9ARCH</name>
<dbReference type="Pfam" id="PF01850">
    <property type="entry name" value="PIN"/>
    <property type="match status" value="1"/>
</dbReference>
<organism evidence="2 3">
    <name type="scientific">Candidatus Terraquivivens tikiterensis</name>
    <dbReference type="NCBI Taxonomy" id="1980982"/>
    <lineage>
        <taxon>Archaea</taxon>
        <taxon>Nitrososphaerota</taxon>
        <taxon>Candidatus Wolframiiraptoraceae</taxon>
        <taxon>Candidatus Terraquivivens</taxon>
    </lineage>
</organism>
<sequence>MLKELSGIMMPDAAILEFQVALRVRGRSPSQVRVALLALHEALTQNNVKEVRTMSTSLLALQSGLEEMYGLSYFDSLIAASALALDRQVISDDSAFDKVPNIKRIPLSLTK</sequence>
<dbReference type="Proteomes" id="UP000244066">
    <property type="component" value="Unassembled WGS sequence"/>
</dbReference>
<dbReference type="EMBL" id="NDWU01000026">
    <property type="protein sequence ID" value="PUA31111.1"/>
    <property type="molecule type" value="Genomic_DNA"/>
</dbReference>
<dbReference type="Gene3D" id="3.40.50.1010">
    <property type="entry name" value="5'-nuclease"/>
    <property type="match status" value="1"/>
</dbReference>
<feature type="domain" description="PIN" evidence="1">
    <location>
        <begin position="6"/>
        <end position="100"/>
    </location>
</feature>
<dbReference type="InterPro" id="IPR002716">
    <property type="entry name" value="PIN_dom"/>
</dbReference>
<dbReference type="SUPFAM" id="SSF88723">
    <property type="entry name" value="PIN domain-like"/>
    <property type="match status" value="1"/>
</dbReference>
<accession>A0A2R7Y0Q0</accession>
<evidence type="ECO:0000259" key="1">
    <source>
        <dbReference type="Pfam" id="PF01850"/>
    </source>
</evidence>
<gene>
    <name evidence="2" type="ORF">B9J98_07690</name>
</gene>
<reference evidence="2 3" key="1">
    <citation type="submission" date="2017-04" db="EMBL/GenBank/DDBJ databases">
        <title>Draft Aigarchaeota genome from a New Zealand hot spring.</title>
        <authorList>
            <person name="Reysenbach A.-L."/>
            <person name="Donaho J.A."/>
            <person name="Gerhart J."/>
            <person name="Kelley J.F."/>
            <person name="Kouba K."/>
            <person name="Podar M."/>
            <person name="Stott M."/>
        </authorList>
    </citation>
    <scope>NUCLEOTIDE SEQUENCE [LARGE SCALE GENOMIC DNA]</scope>
    <source>
        <strain evidence="2">NZ13_MG1</strain>
    </source>
</reference>
<comment type="caution">
    <text evidence="2">The sequence shown here is derived from an EMBL/GenBank/DDBJ whole genome shotgun (WGS) entry which is preliminary data.</text>
</comment>
<proteinExistence type="predicted"/>
<dbReference type="InterPro" id="IPR029060">
    <property type="entry name" value="PIN-like_dom_sf"/>
</dbReference>
<dbReference type="AlphaFoldDB" id="A0A2R7Y0Q0"/>